<dbReference type="InterPro" id="IPR043128">
    <property type="entry name" value="Rev_trsase/Diguanyl_cyclase"/>
</dbReference>
<proteinExistence type="predicted"/>
<gene>
    <name evidence="1" type="ORF">BCR32DRAFT_285422</name>
</gene>
<evidence type="ECO:0000313" key="1">
    <source>
        <dbReference type="EMBL" id="ORX75172.1"/>
    </source>
</evidence>
<name>A0A1Y1WNV2_9FUNG</name>
<accession>A0A1Y1WNV2</accession>
<evidence type="ECO:0000313" key="2">
    <source>
        <dbReference type="Proteomes" id="UP000193944"/>
    </source>
</evidence>
<dbReference type="Proteomes" id="UP000193944">
    <property type="component" value="Unassembled WGS sequence"/>
</dbReference>
<sequence>MNLQKIQKSPIINKIRKIILDNDEDPEEPIIENNLLFYKEVFNKKEADKLLPYRLIDYRIILQKVIALHYDYIYLLIEEKLKVPQEYTHKNSDKDLYIYQGFIRLSDFSAITIKNSYPIPLITDIIEHVKGTEYFTKLEIFSDVI</sequence>
<reference evidence="1 2" key="2">
    <citation type="submission" date="2016-08" db="EMBL/GenBank/DDBJ databases">
        <title>Pervasive Adenine N6-methylation of Active Genes in Fungi.</title>
        <authorList>
            <consortium name="DOE Joint Genome Institute"/>
            <person name="Mondo S.J."/>
            <person name="Dannebaum R.O."/>
            <person name="Kuo R.C."/>
            <person name="Labutti K."/>
            <person name="Haridas S."/>
            <person name="Kuo A."/>
            <person name="Salamov A."/>
            <person name="Ahrendt S.R."/>
            <person name="Lipzen A."/>
            <person name="Sullivan W."/>
            <person name="Andreopoulos W.B."/>
            <person name="Clum A."/>
            <person name="Lindquist E."/>
            <person name="Daum C."/>
            <person name="Ramamoorthy G.K."/>
            <person name="Gryganskyi A."/>
            <person name="Culley D."/>
            <person name="Magnuson J.K."/>
            <person name="James T.Y."/>
            <person name="O'Malley M.A."/>
            <person name="Stajich J.E."/>
            <person name="Spatafora J.W."/>
            <person name="Visel A."/>
            <person name="Grigoriev I.V."/>
        </authorList>
    </citation>
    <scope>NUCLEOTIDE SEQUENCE [LARGE SCALE GENOMIC DNA]</scope>
    <source>
        <strain evidence="1 2">S4</strain>
    </source>
</reference>
<dbReference type="EMBL" id="MCFG01000373">
    <property type="protein sequence ID" value="ORX75172.1"/>
    <property type="molecule type" value="Genomic_DNA"/>
</dbReference>
<organism evidence="1 2">
    <name type="scientific">Anaeromyces robustus</name>
    <dbReference type="NCBI Taxonomy" id="1754192"/>
    <lineage>
        <taxon>Eukaryota</taxon>
        <taxon>Fungi</taxon>
        <taxon>Fungi incertae sedis</taxon>
        <taxon>Chytridiomycota</taxon>
        <taxon>Chytridiomycota incertae sedis</taxon>
        <taxon>Neocallimastigomycetes</taxon>
        <taxon>Neocallimastigales</taxon>
        <taxon>Neocallimastigaceae</taxon>
        <taxon>Anaeromyces</taxon>
    </lineage>
</organism>
<comment type="caution">
    <text evidence="1">The sequence shown here is derived from an EMBL/GenBank/DDBJ whole genome shotgun (WGS) entry which is preliminary data.</text>
</comment>
<dbReference type="STRING" id="1754192.A0A1Y1WNV2"/>
<dbReference type="Gene3D" id="3.30.70.270">
    <property type="match status" value="1"/>
</dbReference>
<keyword evidence="2" id="KW-1185">Reference proteome</keyword>
<protein>
    <submittedName>
        <fullName evidence="1">Uncharacterized protein</fullName>
    </submittedName>
</protein>
<dbReference type="OrthoDB" id="2155711at2759"/>
<dbReference type="AlphaFoldDB" id="A0A1Y1WNV2"/>
<reference evidence="1 2" key="1">
    <citation type="submission" date="2016-08" db="EMBL/GenBank/DDBJ databases">
        <title>A Parts List for Fungal Cellulosomes Revealed by Comparative Genomics.</title>
        <authorList>
            <consortium name="DOE Joint Genome Institute"/>
            <person name="Haitjema C.H."/>
            <person name="Gilmore S.P."/>
            <person name="Henske J.K."/>
            <person name="Solomon K.V."/>
            <person name="De Groot R."/>
            <person name="Kuo A."/>
            <person name="Mondo S.J."/>
            <person name="Salamov A.A."/>
            <person name="Labutti K."/>
            <person name="Zhao Z."/>
            <person name="Chiniquy J."/>
            <person name="Barry K."/>
            <person name="Brewer H.M."/>
            <person name="Purvine S.O."/>
            <person name="Wright A.T."/>
            <person name="Boxma B."/>
            <person name="Van Alen T."/>
            <person name="Hackstein J.H."/>
            <person name="Baker S.E."/>
            <person name="Grigoriev I.V."/>
            <person name="O'Malley M.A."/>
        </authorList>
    </citation>
    <scope>NUCLEOTIDE SEQUENCE [LARGE SCALE GENOMIC DNA]</scope>
    <source>
        <strain evidence="1 2">S4</strain>
    </source>
</reference>